<dbReference type="Proteomes" id="UP000030689">
    <property type="component" value="Unassembled WGS sequence"/>
</dbReference>
<dbReference type="Gramene" id="ESQ50796">
    <property type="protein sequence ID" value="ESQ50796"/>
    <property type="gene ID" value="EUTSA_v10023163mg"/>
</dbReference>
<evidence type="ECO:0000313" key="3">
    <source>
        <dbReference type="Proteomes" id="UP000030689"/>
    </source>
</evidence>
<evidence type="ECO:0000313" key="2">
    <source>
        <dbReference type="EMBL" id="ESQ50796.1"/>
    </source>
</evidence>
<accession>V4NVF3</accession>
<dbReference type="PANTHER" id="PTHR31099:SF49">
    <property type="entry name" value="MYOSIN HEAVY CHAIN-LIKE PROTEIN"/>
    <property type="match status" value="1"/>
</dbReference>
<organism evidence="2 3">
    <name type="scientific">Eutrema salsugineum</name>
    <name type="common">Saltwater cress</name>
    <name type="synonym">Sisymbrium salsugineum</name>
    <dbReference type="NCBI Taxonomy" id="72664"/>
    <lineage>
        <taxon>Eukaryota</taxon>
        <taxon>Viridiplantae</taxon>
        <taxon>Streptophyta</taxon>
        <taxon>Embryophyta</taxon>
        <taxon>Tracheophyta</taxon>
        <taxon>Spermatophyta</taxon>
        <taxon>Magnoliopsida</taxon>
        <taxon>eudicotyledons</taxon>
        <taxon>Gunneridae</taxon>
        <taxon>Pentapetalae</taxon>
        <taxon>rosids</taxon>
        <taxon>malvids</taxon>
        <taxon>Brassicales</taxon>
        <taxon>Brassicaceae</taxon>
        <taxon>Eutremeae</taxon>
        <taxon>Eutrema</taxon>
    </lineage>
</organism>
<dbReference type="STRING" id="72664.V4NVF3"/>
<dbReference type="PANTHER" id="PTHR31099">
    <property type="entry name" value="OS06G0165300 PROTEIN"/>
    <property type="match status" value="1"/>
</dbReference>
<keyword evidence="3" id="KW-1185">Reference proteome</keyword>
<proteinExistence type="predicted"/>
<gene>
    <name evidence="2" type="ORF">EUTSA_v10023163mg</name>
</gene>
<reference evidence="2 3" key="1">
    <citation type="journal article" date="2013" name="Front. Plant Sci.">
        <title>The Reference Genome of the Halophytic Plant Eutrema salsugineum.</title>
        <authorList>
            <person name="Yang R."/>
            <person name="Jarvis D.E."/>
            <person name="Chen H."/>
            <person name="Beilstein M.A."/>
            <person name="Grimwood J."/>
            <person name="Jenkins J."/>
            <person name="Shu S."/>
            <person name="Prochnik S."/>
            <person name="Xin M."/>
            <person name="Ma C."/>
            <person name="Schmutz J."/>
            <person name="Wing R.A."/>
            <person name="Mitchell-Olds T."/>
            <person name="Schumaker K.S."/>
            <person name="Wang X."/>
        </authorList>
    </citation>
    <scope>NUCLEOTIDE SEQUENCE [LARGE SCALE GENOMIC DNA]</scope>
</reference>
<name>V4NVF3_EUTSA</name>
<feature type="compositionally biased region" description="Low complexity" evidence="1">
    <location>
        <begin position="46"/>
        <end position="61"/>
    </location>
</feature>
<dbReference type="KEGG" id="eus:EUTSA_v10023163mg"/>
<evidence type="ECO:0000256" key="1">
    <source>
        <dbReference type="SAM" id="MobiDB-lite"/>
    </source>
</evidence>
<dbReference type="EMBL" id="KI517392">
    <property type="protein sequence ID" value="ESQ50796.1"/>
    <property type="molecule type" value="Genomic_DNA"/>
</dbReference>
<sequence>MSPNSTDSTSSSSSDSSSSSSSPDSSPSQSGPTEKRVASPAPAPSDPTSSSSSNSSQSSPSQKDPKGKRVATSGSPSSSSSSPTSEEVSPSQPNDEIGVGQVSDDLDKALNVEVSQLNETESEGMVQLDGVDLEARREIVLALKDAGASKIGVKKPKDFQRPWDAPEGYICVYEDYFRTCGLRFPIPSRLIGYCNRRGAALSQLMPASVTNFVGLQTLGSDINFEVTISVFEDLCQMKKNKKPWYFSACTRSGFNLVYSCICDSLQLPLVRTGC</sequence>
<dbReference type="AlphaFoldDB" id="V4NVF3"/>
<feature type="compositionally biased region" description="Low complexity" evidence="1">
    <location>
        <begin position="1"/>
        <end position="30"/>
    </location>
</feature>
<feature type="compositionally biased region" description="Low complexity" evidence="1">
    <location>
        <begin position="72"/>
        <end position="91"/>
    </location>
</feature>
<feature type="region of interest" description="Disordered" evidence="1">
    <location>
        <begin position="1"/>
        <end position="100"/>
    </location>
</feature>
<protein>
    <submittedName>
        <fullName evidence="2">Uncharacterized protein</fullName>
    </submittedName>
</protein>